<dbReference type="Proteomes" id="UP000436088">
    <property type="component" value="Unassembled WGS sequence"/>
</dbReference>
<feature type="compositionally biased region" description="Polar residues" evidence="6">
    <location>
        <begin position="680"/>
        <end position="700"/>
    </location>
</feature>
<sequence length="1343" mass="146011">MKLICALAAHRKFAALFVDRGGMQKLLSVPRVPQNYFGLSSCLFTIGSLQGIMERVCALPSDVVHQVVELAIQLLECPQDQVRKNAALFFAAAFVFRAVLDAFDAQDGLQKLLRLLNDAALVRSGANSGTLGLSGTASFRNERSPSEVLTSSEKQIAYHACVALRQYFRAHLLLLVDSIRPNKSNRSGARSIPSTRAAYKPLDISNEAMDAVFLQLQKDRKLGPAFVRTRWPAVDKFLRCNGHVTMLELCQAPPIERYLHDLLQYALGVLHIVTLVPISRKMIVNATLSNNRAGIAVILDAANSASSLVDPEIIQPALSVLINLVCPPPSISNKPPLLAQGQQSASGQTTNGLGVETRNAERNISDRAVFLPNQSEMRERSGESSLVDRGTAAGTQSTNSINQTPVSAASSGLVGDRRISLGAGAGCAGLAAQLEQGYRQAREVVRANNGIKVLLHLLQPRIYSPPAALDCLRALACRVLLGLARDEAIAHILTKLQVGKKLSELIRDSGGMTPGTEQGRWQSELAQVAIELIAIVTNSGRASTLAATDAATPTLRRIERAAIAAATPITYHSRELLLLIHEHLQASGLAETAAALLKEAQLTPLSSLAAPSSLAHQASVQDAPSIQLQWPSGRTPGGFLSSRSKISVRDEDINLKCDSTSSLKKKSLVFSPTFGSQQKNHFLSQASQPPSVRKALTSSKPCPLLPSVSEKTESTMKSNFDSESNFKTPLVLPMKRKLSELKDTGLTLSGKRSTGDHWPRSPTCLTPNTTRRNLLLTDASALTPTSNMRDQHVRATPNSLFDLSDDNPYGSSNVGQMTPSSQVGLLNDPQPSNSERLSLDSIVVQYLKHQHRQCPAPITTLPPLSLLHPHVCPMPKRSLDAPSNITSRLGTREFRSVYGGVHGNRIDRQFVYSRFRPWRTCRDDAGSLLTCVCFLGDSSHIAAGSHAGELKIFDSNSNNILDNCSGHQLPVTLVQSYFSGETQMVLSSSSQDVRLWDASSFSGGATVSFDGCKAARFSNSGSTFAALSADSTEREILLYDILTYQLELKLSDASANSTGRGHIYSLIHFSPSDTMLLWNGVLWDRRVPGPVHRFDQFTDYGGGGFHPAGNEVIINSEVWDLRKFRLLRSVPSLDQTAITFNARGDVIYAILRRNLEDVMSAVHTRRVKHPLFAAFRTLDAINYSDIATIPVDRCVLDFATEPTDSFVGLITMDDQEEMFSSARVYEIGRRRPTDDDSDPDDAESDEDEDDEDDDDVDLDPILGPDVNGEGESDADDMSSEDDDSVSGLDDDDDGDFIMDDEDFNGGGEILEIVTEGEGDDDDSQLVESFSSGEEDFVRNGFGF</sequence>
<protein>
    <submittedName>
        <fullName evidence="7">DDB1-and CUL4-associated factor-like protein 1</fullName>
    </submittedName>
</protein>
<dbReference type="SMART" id="SM00320">
    <property type="entry name" value="WD40"/>
    <property type="match status" value="3"/>
</dbReference>
<dbReference type="PANTHER" id="PTHR13129:SF4">
    <property type="entry name" value="DDB1- AND CUL4-ASSOCIATED FACTOR 1"/>
    <property type="match status" value="1"/>
</dbReference>
<organism evidence="7 8">
    <name type="scientific">Hibiscus syriacus</name>
    <name type="common">Rose of Sharon</name>
    <dbReference type="NCBI Taxonomy" id="106335"/>
    <lineage>
        <taxon>Eukaryota</taxon>
        <taxon>Viridiplantae</taxon>
        <taxon>Streptophyta</taxon>
        <taxon>Embryophyta</taxon>
        <taxon>Tracheophyta</taxon>
        <taxon>Spermatophyta</taxon>
        <taxon>Magnoliopsida</taxon>
        <taxon>eudicotyledons</taxon>
        <taxon>Gunneridae</taxon>
        <taxon>Pentapetalae</taxon>
        <taxon>rosids</taxon>
        <taxon>malvids</taxon>
        <taxon>Malvales</taxon>
        <taxon>Malvaceae</taxon>
        <taxon>Malvoideae</taxon>
        <taxon>Hibiscus</taxon>
    </lineage>
</organism>
<accession>A0A6A2ZHQ9</accession>
<feature type="region of interest" description="Disordered" evidence="6">
    <location>
        <begin position="1224"/>
        <end position="1343"/>
    </location>
</feature>
<feature type="region of interest" description="Disordered" evidence="6">
    <location>
        <begin position="335"/>
        <end position="358"/>
    </location>
</feature>
<dbReference type="GO" id="GO:0016567">
    <property type="term" value="P:protein ubiquitination"/>
    <property type="evidence" value="ECO:0007669"/>
    <property type="project" value="UniProtKB-UniPathway"/>
</dbReference>
<dbReference type="SMART" id="SM00667">
    <property type="entry name" value="LisH"/>
    <property type="match status" value="1"/>
</dbReference>
<keyword evidence="8" id="KW-1185">Reference proteome</keyword>
<proteinExistence type="inferred from homology"/>
<dbReference type="GO" id="GO:0005634">
    <property type="term" value="C:nucleus"/>
    <property type="evidence" value="ECO:0007669"/>
    <property type="project" value="UniProtKB-SubCell"/>
</dbReference>
<reference evidence="7" key="1">
    <citation type="submission" date="2019-09" db="EMBL/GenBank/DDBJ databases">
        <title>Draft genome information of white flower Hibiscus syriacus.</title>
        <authorList>
            <person name="Kim Y.-M."/>
        </authorList>
    </citation>
    <scope>NUCLEOTIDE SEQUENCE [LARGE SCALE GENOMIC DNA]</scope>
    <source>
        <strain evidence="7">YM2019G1</strain>
    </source>
</reference>
<comment type="similarity">
    <text evidence="3">Belongs to the VPRBP/DCAF1 family.</text>
</comment>
<dbReference type="EMBL" id="VEPZ02001149">
    <property type="protein sequence ID" value="KAE8691418.1"/>
    <property type="molecule type" value="Genomic_DNA"/>
</dbReference>
<feature type="region of interest" description="Disordered" evidence="6">
    <location>
        <begin position="680"/>
        <end position="722"/>
    </location>
</feature>
<keyword evidence="4" id="KW-0833">Ubl conjugation pathway</keyword>
<dbReference type="SUPFAM" id="SSF48371">
    <property type="entry name" value="ARM repeat"/>
    <property type="match status" value="1"/>
</dbReference>
<dbReference type="InterPro" id="IPR016024">
    <property type="entry name" value="ARM-type_fold"/>
</dbReference>
<dbReference type="PROSITE" id="PS50896">
    <property type="entry name" value="LISH"/>
    <property type="match status" value="1"/>
</dbReference>
<dbReference type="GO" id="GO:0080008">
    <property type="term" value="C:Cul4-RING E3 ubiquitin ligase complex"/>
    <property type="evidence" value="ECO:0007669"/>
    <property type="project" value="TreeGrafter"/>
</dbReference>
<dbReference type="SUPFAM" id="SSF50978">
    <property type="entry name" value="WD40 repeat-like"/>
    <property type="match status" value="1"/>
</dbReference>
<dbReference type="InterPro" id="IPR001680">
    <property type="entry name" value="WD40_rpt"/>
</dbReference>
<feature type="compositionally biased region" description="Polar residues" evidence="6">
    <location>
        <begin position="393"/>
        <end position="407"/>
    </location>
</feature>
<keyword evidence="5" id="KW-0539">Nucleus</keyword>
<evidence type="ECO:0000256" key="2">
    <source>
        <dbReference type="ARBA" id="ARBA00004906"/>
    </source>
</evidence>
<dbReference type="InterPro" id="IPR011989">
    <property type="entry name" value="ARM-like"/>
</dbReference>
<comment type="pathway">
    <text evidence="2">Protein modification; protein ubiquitination.</text>
</comment>
<evidence type="ECO:0000256" key="6">
    <source>
        <dbReference type="SAM" id="MobiDB-lite"/>
    </source>
</evidence>
<feature type="compositionally biased region" description="Acidic residues" evidence="6">
    <location>
        <begin position="1235"/>
        <end position="1258"/>
    </location>
</feature>
<evidence type="ECO:0000256" key="4">
    <source>
        <dbReference type="ARBA" id="ARBA00022786"/>
    </source>
</evidence>
<dbReference type="InterPro" id="IPR036322">
    <property type="entry name" value="WD40_repeat_dom_sf"/>
</dbReference>
<dbReference type="InterPro" id="IPR015943">
    <property type="entry name" value="WD40/YVTN_repeat-like_dom_sf"/>
</dbReference>
<evidence type="ECO:0000256" key="1">
    <source>
        <dbReference type="ARBA" id="ARBA00004123"/>
    </source>
</evidence>
<dbReference type="Gene3D" id="1.25.10.10">
    <property type="entry name" value="Leucine-rich Repeat Variant"/>
    <property type="match status" value="1"/>
</dbReference>
<feature type="compositionally biased region" description="Polar residues" evidence="6">
    <location>
        <begin position="340"/>
        <end position="352"/>
    </location>
</feature>
<gene>
    <name evidence="7" type="ORF">F3Y22_tig00110890pilonHSYRG01329</name>
</gene>
<dbReference type="InterPro" id="IPR033270">
    <property type="entry name" value="VPRBP/DCAF1"/>
</dbReference>
<feature type="compositionally biased region" description="Acidic residues" evidence="6">
    <location>
        <begin position="1268"/>
        <end position="1303"/>
    </location>
</feature>
<comment type="caution">
    <text evidence="7">The sequence shown here is derived from an EMBL/GenBank/DDBJ whole genome shotgun (WGS) entry which is preliminary data.</text>
</comment>
<evidence type="ECO:0000313" key="7">
    <source>
        <dbReference type="EMBL" id="KAE8691418.1"/>
    </source>
</evidence>
<feature type="region of interest" description="Disordered" evidence="6">
    <location>
        <begin position="371"/>
        <end position="407"/>
    </location>
</feature>
<feature type="compositionally biased region" description="Acidic residues" evidence="6">
    <location>
        <begin position="1314"/>
        <end position="1324"/>
    </location>
</feature>
<evidence type="ECO:0000256" key="3">
    <source>
        <dbReference type="ARBA" id="ARBA00008845"/>
    </source>
</evidence>
<comment type="subcellular location">
    <subcellularLocation>
        <location evidence="1">Nucleus</location>
    </subcellularLocation>
</comment>
<evidence type="ECO:0000313" key="8">
    <source>
        <dbReference type="Proteomes" id="UP000436088"/>
    </source>
</evidence>
<feature type="region of interest" description="Disordered" evidence="6">
    <location>
        <begin position="746"/>
        <end position="768"/>
    </location>
</feature>
<dbReference type="UniPathway" id="UPA00143"/>
<dbReference type="Gene3D" id="2.130.10.10">
    <property type="entry name" value="YVTN repeat-like/Quinoprotein amine dehydrogenase"/>
    <property type="match status" value="1"/>
</dbReference>
<dbReference type="InterPro" id="IPR006594">
    <property type="entry name" value="LisH"/>
</dbReference>
<evidence type="ECO:0000256" key="5">
    <source>
        <dbReference type="ARBA" id="ARBA00023242"/>
    </source>
</evidence>
<dbReference type="PANTHER" id="PTHR13129">
    <property type="entry name" value="VPRBP PROTEIN-RELATED"/>
    <property type="match status" value="1"/>
</dbReference>
<name>A0A6A2ZHQ9_HIBSY</name>
<dbReference type="FunFam" id="2.130.10.10:FF:000366">
    <property type="entry name" value="DDB1-and CUL4-associated factor homolog 1"/>
    <property type="match status" value="1"/>
</dbReference>